<accession>A0ABT9D7N0</accession>
<organism evidence="3 4">
    <name type="scientific">Candidatus Phytoplasma bonamiae</name>
    <dbReference type="NCBI Taxonomy" id="2982626"/>
    <lineage>
        <taxon>Bacteria</taxon>
        <taxon>Bacillati</taxon>
        <taxon>Mycoplasmatota</taxon>
        <taxon>Mollicutes</taxon>
        <taxon>Acholeplasmatales</taxon>
        <taxon>Acholeplasmataceae</taxon>
        <taxon>Candidatus Phytoplasma</taxon>
        <taxon>16SrII (Peanut WB group)</taxon>
    </lineage>
</organism>
<gene>
    <name evidence="3" type="ORF">OC701_01245</name>
</gene>
<reference evidence="3 4" key="1">
    <citation type="journal article" date="2023" name="Int. J. Syst. Evol. Microbiol.">
        <title>The observation of taxonomic boundaries for the 16SrII and 16SrXXV phytoplasmas using genome-based delimitation.</title>
        <authorList>
            <person name="Rodrigues Jardim B."/>
            <person name="Tran-Nguyen L.T.T."/>
            <person name="Gambley C."/>
            <person name="Al-Sadi A.M."/>
            <person name="Al-Subhi A.M."/>
            <person name="Foissac X."/>
            <person name="Salar P."/>
            <person name="Cai H."/>
            <person name="Yang J.Y."/>
            <person name="Davis R."/>
            <person name="Jones L."/>
            <person name="Rodoni B."/>
            <person name="Constable F.E."/>
        </authorList>
    </citation>
    <scope>NUCLEOTIDE SEQUENCE [LARGE SCALE GENOMIC DNA]</scope>
    <source>
        <strain evidence="3">BAWM-225</strain>
    </source>
</reference>
<keyword evidence="2" id="KW-1133">Transmembrane helix</keyword>
<keyword evidence="2" id="KW-0812">Transmembrane</keyword>
<keyword evidence="4" id="KW-1185">Reference proteome</keyword>
<feature type="transmembrane region" description="Helical" evidence="2">
    <location>
        <begin position="12"/>
        <end position="36"/>
    </location>
</feature>
<dbReference type="Proteomes" id="UP001170683">
    <property type="component" value="Unassembled WGS sequence"/>
</dbReference>
<keyword evidence="2" id="KW-0472">Membrane</keyword>
<evidence type="ECO:0000313" key="3">
    <source>
        <dbReference type="EMBL" id="MDO8064096.1"/>
    </source>
</evidence>
<feature type="compositionally biased region" description="Low complexity" evidence="1">
    <location>
        <begin position="230"/>
        <end position="253"/>
    </location>
</feature>
<evidence type="ECO:0000313" key="4">
    <source>
        <dbReference type="Proteomes" id="UP001170683"/>
    </source>
</evidence>
<evidence type="ECO:0000256" key="1">
    <source>
        <dbReference type="SAM" id="MobiDB-lite"/>
    </source>
</evidence>
<name>A0ABT9D7N0_9MOLU</name>
<dbReference type="EMBL" id="JAOSIQ010000008">
    <property type="protein sequence ID" value="MDO8064096.1"/>
    <property type="molecule type" value="Genomic_DNA"/>
</dbReference>
<proteinExistence type="predicted"/>
<feature type="region of interest" description="Disordered" evidence="1">
    <location>
        <begin position="181"/>
        <end position="205"/>
    </location>
</feature>
<sequence length="260" mass="29908">MNKQKQIIRRRKIFLLSILITSILFFIVFFCMGKILGHIEQQHGEVVSDVSKALENNLESGQQDLISNVKNYAEKSCNDVAEKIKSQVDIISEYFKESLDDLKENAQIRLYKCIDELEQHTKKHASQTFDQILGPQIEQNLMDLKSSILNILSNWLSNSFNFGSTWNFLKSLSPSFFTKSNTPANNNDLNNDNKPKNNNDLNNNNKFGSTWNFLKSLSPSFFTKSNTPANNNDLNNDNKPENNNNLNNLNDNNYQEIEMK</sequence>
<evidence type="ECO:0000256" key="2">
    <source>
        <dbReference type="SAM" id="Phobius"/>
    </source>
</evidence>
<feature type="region of interest" description="Disordered" evidence="1">
    <location>
        <begin position="222"/>
        <end position="260"/>
    </location>
</feature>
<comment type="caution">
    <text evidence="3">The sequence shown here is derived from an EMBL/GenBank/DDBJ whole genome shotgun (WGS) entry which is preliminary data.</text>
</comment>
<dbReference type="RefSeq" id="WP_304514298.1">
    <property type="nucleotide sequence ID" value="NZ_JAOSIQ010000008.1"/>
</dbReference>
<protein>
    <submittedName>
        <fullName evidence="3">Uncharacterized protein</fullName>
    </submittedName>
</protein>